<keyword evidence="3" id="KW-1185">Reference proteome</keyword>
<feature type="domain" description="Glutathione S-transferase C-terminal" evidence="1">
    <location>
        <begin position="6"/>
        <end position="53"/>
    </location>
</feature>
<proteinExistence type="predicted"/>
<evidence type="ECO:0000313" key="3">
    <source>
        <dbReference type="Proteomes" id="UP000326881"/>
    </source>
</evidence>
<reference evidence="2 3" key="1">
    <citation type="submission" date="2019-08" db="EMBL/GenBank/DDBJ databases">
        <title>Prosopis cineraria nodule microbiome.</title>
        <authorList>
            <person name="Ali R."/>
            <person name="Chaluvadi S.R."/>
            <person name="Wang X."/>
        </authorList>
    </citation>
    <scope>NUCLEOTIDE SEQUENCE [LARGE SCALE GENOMIC DNA]</scope>
    <source>
        <strain evidence="2 3">BG7</strain>
        <plasmid evidence="2 3">unnamed</plasmid>
    </source>
</reference>
<evidence type="ECO:0000259" key="1">
    <source>
        <dbReference type="Pfam" id="PF14497"/>
    </source>
</evidence>
<keyword evidence="2" id="KW-0614">Plasmid</keyword>
<organism evidence="2 3">
    <name type="scientific">Rhizobium grahamii</name>
    <dbReference type="NCBI Taxonomy" id="1120045"/>
    <lineage>
        <taxon>Bacteria</taxon>
        <taxon>Pseudomonadati</taxon>
        <taxon>Pseudomonadota</taxon>
        <taxon>Alphaproteobacteria</taxon>
        <taxon>Hyphomicrobiales</taxon>
        <taxon>Rhizobiaceae</taxon>
        <taxon>Rhizobium/Agrobacterium group</taxon>
        <taxon>Rhizobium</taxon>
    </lineage>
</organism>
<dbReference type="Proteomes" id="UP000326881">
    <property type="component" value="Plasmid unnamed"/>
</dbReference>
<geneLocation type="plasmid" evidence="2 3">
    <name>unnamed</name>
</geneLocation>
<sequence length="62" mass="6937">MFCCPGDYLFGERLTVADCYLFVMLLGAERFGLEAPKPLVAFRERMRARPAVKVALAIEGLN</sequence>
<name>A0A5Q0CH19_9HYPH</name>
<dbReference type="InterPro" id="IPR036282">
    <property type="entry name" value="Glutathione-S-Trfase_C_sf"/>
</dbReference>
<protein>
    <recommendedName>
        <fullName evidence="1">Glutathione S-transferase C-terminal domain-containing protein</fullName>
    </recommendedName>
</protein>
<dbReference type="Pfam" id="PF14497">
    <property type="entry name" value="GST_C_3"/>
    <property type="match status" value="1"/>
</dbReference>
<dbReference type="EMBL" id="CP043499">
    <property type="protein sequence ID" value="QFY63359.1"/>
    <property type="molecule type" value="Genomic_DNA"/>
</dbReference>
<dbReference type="SUPFAM" id="SSF47616">
    <property type="entry name" value="GST C-terminal domain-like"/>
    <property type="match status" value="1"/>
</dbReference>
<dbReference type="Gene3D" id="1.20.1050.10">
    <property type="match status" value="1"/>
</dbReference>
<dbReference type="OrthoDB" id="7583243at2"/>
<dbReference type="AlphaFoldDB" id="A0A5Q0CH19"/>
<gene>
    <name evidence="2" type="ORF">FZ934_24060</name>
</gene>
<dbReference type="InterPro" id="IPR004046">
    <property type="entry name" value="GST_C"/>
</dbReference>
<evidence type="ECO:0000313" key="2">
    <source>
        <dbReference type="EMBL" id="QFY63359.1"/>
    </source>
</evidence>
<accession>A0A5Q0CH19</accession>
<dbReference type="KEGG" id="rgr:FZ934_24060"/>